<evidence type="ECO:0000256" key="4">
    <source>
        <dbReference type="ARBA" id="ARBA00022741"/>
    </source>
</evidence>
<feature type="domain" description="Disease resistance R13L4/SHOC-2-like LRR" evidence="10">
    <location>
        <begin position="558"/>
        <end position="870"/>
    </location>
</feature>
<dbReference type="InterPro" id="IPR055414">
    <property type="entry name" value="LRR_R13L4/SHOC2-like"/>
</dbReference>
<feature type="domain" description="NB-ARC" evidence="7">
    <location>
        <begin position="171"/>
        <end position="334"/>
    </location>
</feature>
<dbReference type="InterPro" id="IPR044974">
    <property type="entry name" value="Disease_R_plants"/>
</dbReference>
<dbReference type="Pfam" id="PF00931">
    <property type="entry name" value="NB-ARC"/>
    <property type="match status" value="1"/>
</dbReference>
<gene>
    <name evidence="11" type="ORF">Din_038508</name>
</gene>
<organism evidence="11">
    <name type="scientific">Davidia involucrata</name>
    <name type="common">Dove tree</name>
    <dbReference type="NCBI Taxonomy" id="16924"/>
    <lineage>
        <taxon>Eukaryota</taxon>
        <taxon>Viridiplantae</taxon>
        <taxon>Streptophyta</taxon>
        <taxon>Embryophyta</taxon>
        <taxon>Tracheophyta</taxon>
        <taxon>Spermatophyta</taxon>
        <taxon>Magnoliopsida</taxon>
        <taxon>eudicotyledons</taxon>
        <taxon>Gunneridae</taxon>
        <taxon>Pentapetalae</taxon>
        <taxon>asterids</taxon>
        <taxon>Cornales</taxon>
        <taxon>Nyssaceae</taxon>
        <taxon>Davidia</taxon>
    </lineage>
</organism>
<dbReference type="InterPro" id="IPR041118">
    <property type="entry name" value="Rx_N"/>
</dbReference>
<dbReference type="GO" id="GO:0051607">
    <property type="term" value="P:defense response to virus"/>
    <property type="evidence" value="ECO:0007669"/>
    <property type="project" value="UniProtKB-ARBA"/>
</dbReference>
<dbReference type="InterPro" id="IPR032675">
    <property type="entry name" value="LRR_dom_sf"/>
</dbReference>
<dbReference type="Gene3D" id="1.10.8.430">
    <property type="entry name" value="Helical domain of apoptotic protease-activating factors"/>
    <property type="match status" value="1"/>
</dbReference>
<dbReference type="GO" id="GO:0005524">
    <property type="term" value="F:ATP binding"/>
    <property type="evidence" value="ECO:0007669"/>
    <property type="project" value="UniProtKB-KW"/>
</dbReference>
<evidence type="ECO:0000259" key="10">
    <source>
        <dbReference type="Pfam" id="PF23598"/>
    </source>
</evidence>
<dbReference type="PANTHER" id="PTHR23155">
    <property type="entry name" value="DISEASE RESISTANCE PROTEIN RP"/>
    <property type="match status" value="1"/>
</dbReference>
<dbReference type="Pfam" id="PF23559">
    <property type="entry name" value="WHD_DRP"/>
    <property type="match status" value="1"/>
</dbReference>
<name>A0A5B7BJN7_DAVIN</name>
<keyword evidence="3" id="KW-0677">Repeat</keyword>
<dbReference type="FunFam" id="1.10.10.10:FF:000322">
    <property type="entry name" value="Probable disease resistance protein At1g63360"/>
    <property type="match status" value="1"/>
</dbReference>
<keyword evidence="2" id="KW-0433">Leucine-rich repeat</keyword>
<keyword evidence="5" id="KW-0611">Plant defense</keyword>
<dbReference type="InterPro" id="IPR038005">
    <property type="entry name" value="RX-like_CC"/>
</dbReference>
<dbReference type="Pfam" id="PF18052">
    <property type="entry name" value="Rx_N"/>
    <property type="match status" value="1"/>
</dbReference>
<dbReference type="PRINTS" id="PR00364">
    <property type="entry name" value="DISEASERSIST"/>
</dbReference>
<dbReference type="SUPFAM" id="SSF52540">
    <property type="entry name" value="P-loop containing nucleoside triphosphate hydrolases"/>
    <property type="match status" value="1"/>
</dbReference>
<dbReference type="Gene3D" id="3.80.10.10">
    <property type="entry name" value="Ribonuclease Inhibitor"/>
    <property type="match status" value="1"/>
</dbReference>
<dbReference type="AlphaFoldDB" id="A0A5B7BJN7"/>
<protein>
    <submittedName>
        <fullName evidence="11">Putative inactive disease susceptibility protein LOV1</fullName>
    </submittedName>
</protein>
<dbReference type="InterPro" id="IPR036388">
    <property type="entry name" value="WH-like_DNA-bd_sf"/>
</dbReference>
<dbReference type="Pfam" id="PF23598">
    <property type="entry name" value="LRR_14"/>
    <property type="match status" value="1"/>
</dbReference>
<feature type="domain" description="Disease resistance protein winged helix" evidence="9">
    <location>
        <begin position="413"/>
        <end position="485"/>
    </location>
</feature>
<dbReference type="FunFam" id="3.40.50.300:FF:001091">
    <property type="entry name" value="Probable disease resistance protein At1g61300"/>
    <property type="match status" value="1"/>
</dbReference>
<dbReference type="GO" id="GO:0043531">
    <property type="term" value="F:ADP binding"/>
    <property type="evidence" value="ECO:0007669"/>
    <property type="project" value="InterPro"/>
</dbReference>
<dbReference type="InterPro" id="IPR058922">
    <property type="entry name" value="WHD_DRP"/>
</dbReference>
<dbReference type="InterPro" id="IPR027417">
    <property type="entry name" value="P-loop_NTPase"/>
</dbReference>
<dbReference type="GO" id="GO:0098542">
    <property type="term" value="P:defense response to other organism"/>
    <property type="evidence" value="ECO:0007669"/>
    <property type="project" value="TreeGrafter"/>
</dbReference>
<keyword evidence="6" id="KW-0067">ATP-binding</keyword>
<dbReference type="CDD" id="cd14798">
    <property type="entry name" value="RX-CC_like"/>
    <property type="match status" value="1"/>
</dbReference>
<dbReference type="PANTHER" id="PTHR23155:SF955">
    <property type="entry name" value="AAA+ ATPASE DOMAIN-CONTAINING PROTEIN"/>
    <property type="match status" value="1"/>
</dbReference>
<keyword evidence="4" id="KW-0547">Nucleotide-binding</keyword>
<proteinExistence type="inferred from homology"/>
<dbReference type="Gene3D" id="1.20.5.4130">
    <property type="match status" value="1"/>
</dbReference>
<evidence type="ECO:0000259" key="7">
    <source>
        <dbReference type="Pfam" id="PF00931"/>
    </source>
</evidence>
<dbReference type="SUPFAM" id="SSF52058">
    <property type="entry name" value="L domain-like"/>
    <property type="match status" value="1"/>
</dbReference>
<accession>A0A5B7BJN7</accession>
<reference evidence="11" key="1">
    <citation type="submission" date="2019-08" db="EMBL/GenBank/DDBJ databases">
        <title>Reference gene set and small RNA set construction with multiple tissues from Davidia involucrata Baill.</title>
        <authorList>
            <person name="Yang H."/>
            <person name="Zhou C."/>
            <person name="Li G."/>
            <person name="Wang J."/>
            <person name="Gao P."/>
            <person name="Wang M."/>
            <person name="Wang R."/>
            <person name="Zhao Y."/>
        </authorList>
    </citation>
    <scope>NUCLEOTIDE SEQUENCE</scope>
    <source>
        <tissue evidence="11">Mixed with DoveR01_LX</tissue>
    </source>
</reference>
<evidence type="ECO:0000256" key="2">
    <source>
        <dbReference type="ARBA" id="ARBA00022614"/>
    </source>
</evidence>
<dbReference type="EMBL" id="GHES01038508">
    <property type="protein sequence ID" value="MPA69067.1"/>
    <property type="molecule type" value="Transcribed_RNA"/>
</dbReference>
<dbReference type="InterPro" id="IPR002182">
    <property type="entry name" value="NB-ARC"/>
</dbReference>
<evidence type="ECO:0000259" key="8">
    <source>
        <dbReference type="Pfam" id="PF18052"/>
    </source>
</evidence>
<sequence>MMTTISLSETLDTIARLLVQESALLHGWNKQFKSIEKELRVLCSMLPDAEAKQESDAGVKILLDRIRKVEVHADSVINSFIRRRELQIGSGFLRNPVSVFENLKVMPKLSKEIEGVKNEIHQINEECLRIGLKKVEAILELGFLFPDLVSHTRSDGISSEQVDIVGFEGEVRLFKSRLLSGGSRLSVISIVGMGGSGKTTLAQKAYNDIEIAQHFPCRAWLTLSRSFHFIEEVRNIWRRVEGSVAGETWTEDELLDRLHGVLENRRYLIVLDDVWTPIVWDSLKYAFPDASNGSRIVITTRLMEAAVSADPSSPPLVMRFLSEEDYWLLFTDKVRVPSHLEHIGKEIVKECGGSWLALSRIVHFLSTREATPQLWSKVLQHLRETNLDLGRALKLATENLPSELKKCLFYFGLFKEKENIPARRLIALWVAEGFANDENGAEDPREYVAERHLMELIDRQMIQVAKSKSNGKVKSCRMHNILRDVWVSKSKEANFLQGRLADHFSRDDGSFSHIHGNNTTSLHFHYNALRSFLSFDSREGPSPGEDIGKFLSRGIARRCFQSLRVIDFEGVFRPKLPNAIGKLIQLRYLGLRWTYLEILPSTIGNLLNLQTLDLKHTYISKLPSSLWKMQQLRHLYLSDSYRTRFVAPAIASSLTDLQTLWGAFIDENSRMEGLDRLINLRKLGLVCRLTLSQKEALAKWIAKLNYLESLRMRSIDDKVQPSSLYLEPLSGLKNLSNIYLCGRLESPVVVQEFPENLTEVTLSVSGLTEDPMPWLGKLLNLQFLNLFSGSFTGRVMVCSAGGFPLLRVLKLWMLEELEEWIVEVGSLETLREIEIRSCKKLKMIPDGFQHLTQCRQIKLTNMADGLKARVIENQGEDWYKIQHVPSIIRTEFQNC</sequence>
<dbReference type="InterPro" id="IPR042197">
    <property type="entry name" value="Apaf_helical"/>
</dbReference>
<feature type="domain" description="Disease resistance N-terminal" evidence="8">
    <location>
        <begin position="7"/>
        <end position="86"/>
    </location>
</feature>
<evidence type="ECO:0000256" key="5">
    <source>
        <dbReference type="ARBA" id="ARBA00022821"/>
    </source>
</evidence>
<comment type="similarity">
    <text evidence="1">Belongs to the disease resistance NB-LRR family.</text>
</comment>
<evidence type="ECO:0000256" key="1">
    <source>
        <dbReference type="ARBA" id="ARBA00008894"/>
    </source>
</evidence>
<evidence type="ECO:0000256" key="6">
    <source>
        <dbReference type="ARBA" id="ARBA00022840"/>
    </source>
</evidence>
<evidence type="ECO:0000256" key="3">
    <source>
        <dbReference type="ARBA" id="ARBA00022737"/>
    </source>
</evidence>
<dbReference type="Gene3D" id="3.40.50.300">
    <property type="entry name" value="P-loop containing nucleotide triphosphate hydrolases"/>
    <property type="match status" value="1"/>
</dbReference>
<dbReference type="Gene3D" id="1.10.10.10">
    <property type="entry name" value="Winged helix-like DNA-binding domain superfamily/Winged helix DNA-binding domain"/>
    <property type="match status" value="1"/>
</dbReference>
<evidence type="ECO:0000313" key="11">
    <source>
        <dbReference type="EMBL" id="MPA69067.1"/>
    </source>
</evidence>
<evidence type="ECO:0000259" key="9">
    <source>
        <dbReference type="Pfam" id="PF23559"/>
    </source>
</evidence>